<dbReference type="InterPro" id="IPR000095">
    <property type="entry name" value="CRIB_dom"/>
</dbReference>
<reference evidence="2 3" key="1">
    <citation type="journal article" date="2016" name="Mol. Biol. Evol.">
        <title>Comparative Genomics of Early-Diverging Mushroom-Forming Fungi Provides Insights into the Origins of Lignocellulose Decay Capabilities.</title>
        <authorList>
            <person name="Nagy L.G."/>
            <person name="Riley R."/>
            <person name="Tritt A."/>
            <person name="Adam C."/>
            <person name="Daum C."/>
            <person name="Floudas D."/>
            <person name="Sun H."/>
            <person name="Yadav J.S."/>
            <person name="Pangilinan J."/>
            <person name="Larsson K.H."/>
            <person name="Matsuura K."/>
            <person name="Barry K."/>
            <person name="Labutti K."/>
            <person name="Kuo R."/>
            <person name="Ohm R.A."/>
            <person name="Bhattacharya S.S."/>
            <person name="Shirouzu T."/>
            <person name="Yoshinaga Y."/>
            <person name="Martin F.M."/>
            <person name="Grigoriev I.V."/>
            <person name="Hibbett D.S."/>
        </authorList>
    </citation>
    <scope>NUCLEOTIDE SEQUENCE [LARGE SCALE GENOMIC DNA]</scope>
    <source>
        <strain evidence="2 3">CBS 109695</strain>
    </source>
</reference>
<evidence type="ECO:0000259" key="1">
    <source>
        <dbReference type="PROSITE" id="PS50108"/>
    </source>
</evidence>
<organism evidence="2 3">
    <name type="scientific">Athelia psychrophila</name>
    <dbReference type="NCBI Taxonomy" id="1759441"/>
    <lineage>
        <taxon>Eukaryota</taxon>
        <taxon>Fungi</taxon>
        <taxon>Dikarya</taxon>
        <taxon>Basidiomycota</taxon>
        <taxon>Agaricomycotina</taxon>
        <taxon>Agaricomycetes</taxon>
        <taxon>Agaricomycetidae</taxon>
        <taxon>Atheliales</taxon>
        <taxon>Atheliaceae</taxon>
        <taxon>Athelia</taxon>
    </lineage>
</organism>
<accession>A0A166ATW5</accession>
<proteinExistence type="predicted"/>
<sequence>MHLWLISPNFPPVSSSTRNRHGQRKFSRRIFKKAGEISQIGVTPSVHSYIAKQSREYWWWGDNYSRPNSKHDNFQHNRHIGKSNQCCRSYYSW</sequence>
<dbReference type="EMBL" id="KV417654">
    <property type="protein sequence ID" value="KZP11952.1"/>
    <property type="molecule type" value="Genomic_DNA"/>
</dbReference>
<dbReference type="PROSITE" id="PS50108">
    <property type="entry name" value="CRIB"/>
    <property type="match status" value="1"/>
</dbReference>
<keyword evidence="3" id="KW-1185">Reference proteome</keyword>
<dbReference type="AlphaFoldDB" id="A0A166ATW5"/>
<evidence type="ECO:0000313" key="3">
    <source>
        <dbReference type="Proteomes" id="UP000076532"/>
    </source>
</evidence>
<evidence type="ECO:0000313" key="2">
    <source>
        <dbReference type="EMBL" id="KZP11952.1"/>
    </source>
</evidence>
<protein>
    <recommendedName>
        <fullName evidence="1">CRIB domain-containing protein</fullName>
    </recommendedName>
</protein>
<name>A0A166ATW5_9AGAM</name>
<feature type="domain" description="CRIB" evidence="1">
    <location>
        <begin position="64"/>
        <end position="81"/>
    </location>
</feature>
<gene>
    <name evidence="2" type="ORF">FIBSPDRAFT_171440</name>
</gene>
<dbReference type="Proteomes" id="UP000076532">
    <property type="component" value="Unassembled WGS sequence"/>
</dbReference>